<feature type="region of interest" description="Phosphopantothenate--cysteine ligase" evidence="3">
    <location>
        <begin position="184"/>
        <end position="398"/>
    </location>
</feature>
<dbReference type="Gene3D" id="3.40.50.10300">
    <property type="entry name" value="CoaB-like"/>
    <property type="match status" value="1"/>
</dbReference>
<dbReference type="InterPro" id="IPR035929">
    <property type="entry name" value="CoaB-like_sf"/>
</dbReference>
<dbReference type="Gene3D" id="3.40.50.1950">
    <property type="entry name" value="Flavin prenyltransferase-like"/>
    <property type="match status" value="1"/>
</dbReference>
<dbReference type="EC" id="6.3.2.5" evidence="3"/>
<dbReference type="PANTHER" id="PTHR14359:SF6">
    <property type="entry name" value="PHOSPHOPANTOTHENOYLCYSTEINE DECARBOXYLASE"/>
    <property type="match status" value="1"/>
</dbReference>
<dbReference type="HAMAP" id="MF_02225">
    <property type="entry name" value="CoaBC"/>
    <property type="match status" value="1"/>
</dbReference>
<dbReference type="GO" id="GO:0071513">
    <property type="term" value="C:phosphopantothenoylcysteine decarboxylase complex"/>
    <property type="evidence" value="ECO:0007669"/>
    <property type="project" value="TreeGrafter"/>
</dbReference>
<dbReference type="GO" id="GO:0010181">
    <property type="term" value="F:FMN binding"/>
    <property type="evidence" value="ECO:0007669"/>
    <property type="project" value="UniProtKB-UniRule"/>
</dbReference>
<proteinExistence type="inferred from homology"/>
<evidence type="ECO:0000256" key="1">
    <source>
        <dbReference type="ARBA" id="ARBA00022793"/>
    </source>
</evidence>
<dbReference type="Pfam" id="PF02441">
    <property type="entry name" value="Flavoprotein"/>
    <property type="match status" value="1"/>
</dbReference>
<feature type="binding site" evidence="3">
    <location>
        <position position="283"/>
    </location>
    <ligand>
        <name>CTP</name>
        <dbReference type="ChEBI" id="CHEBI:37563"/>
    </ligand>
</feature>
<evidence type="ECO:0000256" key="2">
    <source>
        <dbReference type="ARBA" id="ARBA00023239"/>
    </source>
</evidence>
<dbReference type="STRING" id="33007.HMPREF3198_02205"/>
<feature type="domain" description="Flavoprotein" evidence="5">
    <location>
        <begin position="3"/>
        <end position="148"/>
    </location>
</feature>
<protein>
    <recommendedName>
        <fullName evidence="3">Coenzyme A biosynthesis bifunctional protein CoaBC</fullName>
    </recommendedName>
    <alternativeName>
        <fullName evidence="3">DNA/pantothenate metabolism flavoprotein</fullName>
    </alternativeName>
    <alternativeName>
        <fullName evidence="3">Phosphopantothenoylcysteine synthetase/decarboxylase</fullName>
        <shortName evidence="3">PPCS-PPCDC</shortName>
    </alternativeName>
    <domain>
        <recommendedName>
            <fullName evidence="3">Phosphopantothenoylcysteine decarboxylase</fullName>
            <shortName evidence="3">PPC decarboxylase</shortName>
            <shortName evidence="3">PPC-DC</shortName>
            <ecNumber evidence="3">4.1.1.36</ecNumber>
        </recommendedName>
        <alternativeName>
            <fullName evidence="3">CoaC</fullName>
        </alternativeName>
    </domain>
    <domain>
        <recommendedName>
            <fullName evidence="3">Phosphopantothenate--cysteine ligase</fullName>
            <ecNumber evidence="3">6.3.2.5</ecNumber>
        </recommendedName>
        <alternativeName>
            <fullName evidence="3">CoaB</fullName>
        </alternativeName>
        <alternativeName>
            <fullName evidence="3">Phosphopantothenoylcysteine synthetase</fullName>
            <shortName evidence="3">PPC synthetase</shortName>
            <shortName evidence="3">PPC-S</shortName>
        </alternativeName>
    </domain>
</protein>
<keyword evidence="3" id="KW-0460">Magnesium</keyword>
<dbReference type="GO" id="GO:0004632">
    <property type="term" value="F:phosphopantothenate--cysteine ligase activity"/>
    <property type="evidence" value="ECO:0007669"/>
    <property type="project" value="UniProtKB-UniRule"/>
</dbReference>
<dbReference type="PANTHER" id="PTHR14359">
    <property type="entry name" value="HOMO-OLIGOMERIC FLAVIN CONTAINING CYS DECARBOXYLASE FAMILY"/>
    <property type="match status" value="1"/>
</dbReference>
<dbReference type="Proteomes" id="UP000235122">
    <property type="component" value="Unassembled WGS sequence"/>
</dbReference>
<dbReference type="GO" id="GO:0046872">
    <property type="term" value="F:metal ion binding"/>
    <property type="evidence" value="ECO:0007669"/>
    <property type="project" value="UniProtKB-KW"/>
</dbReference>
<dbReference type="InterPro" id="IPR003382">
    <property type="entry name" value="Flavoprotein"/>
</dbReference>
<dbReference type="NCBIfam" id="TIGR00521">
    <property type="entry name" value="coaBC_dfp"/>
    <property type="match status" value="1"/>
</dbReference>
<dbReference type="SUPFAM" id="SSF52507">
    <property type="entry name" value="Homo-oligomeric flavin-containing Cys decarboxylases, HFCD"/>
    <property type="match status" value="1"/>
</dbReference>
<dbReference type="InterPro" id="IPR007085">
    <property type="entry name" value="DNA/pantothenate-metab_flavo_C"/>
</dbReference>
<sequence>MAHALVGVTGGIAAYKAVGIVRRLMKLGWQVRVIPTEAALQMVGKATWEALTGEPVRTDVFQDAQHVDHIEAARDADFAIVVPATANFIAKLANGIADDLLSTTLLAVECPLIVVPAMHTQMWNHMATQANVATLRERGVRVVEPAQGELSSGDSGKGRLPDEETILFNCKAALRKQTLTGLKAAVSAGGTREPLDPVRWVGNRSSGRMGAAIASELAAAGAEVTFVAANVDHSVVPAGCRLVEVSTTAQLQEAMRAAQDYAEILVQCAAVSDFAPKSVSEKKIKKTSSNTMMLELTKNPDILAGLVKERREGQLIVGFAAETGTAAEVAELGAQKARRKGADLLVINQVGQSSGFGNVDTSISVVDAEGEQVGSASGPKDVVARAIVEEISTLAGIR</sequence>
<feature type="domain" description="DNA/pantothenate metabolism flavoprotein C-terminal" evidence="6">
    <location>
        <begin position="179"/>
        <end position="393"/>
    </location>
</feature>
<comment type="catalytic activity">
    <reaction evidence="3 4">
        <text>(R)-4'-phosphopantothenate + L-cysteine + CTP = N-[(R)-4-phosphopantothenoyl]-L-cysteine + CMP + diphosphate + H(+)</text>
        <dbReference type="Rhea" id="RHEA:19397"/>
        <dbReference type="ChEBI" id="CHEBI:10986"/>
        <dbReference type="ChEBI" id="CHEBI:15378"/>
        <dbReference type="ChEBI" id="CHEBI:33019"/>
        <dbReference type="ChEBI" id="CHEBI:35235"/>
        <dbReference type="ChEBI" id="CHEBI:37563"/>
        <dbReference type="ChEBI" id="CHEBI:59458"/>
        <dbReference type="ChEBI" id="CHEBI:60377"/>
        <dbReference type="EC" id="6.3.2.5"/>
    </reaction>
</comment>
<feature type="binding site" evidence="3">
    <location>
        <position position="319"/>
    </location>
    <ligand>
        <name>CTP</name>
        <dbReference type="ChEBI" id="CHEBI:37563"/>
    </ligand>
</feature>
<feature type="binding site" evidence="3">
    <location>
        <begin position="300"/>
        <end position="303"/>
    </location>
    <ligand>
        <name>CTP</name>
        <dbReference type="ChEBI" id="CHEBI:37563"/>
    </ligand>
</feature>
<dbReference type="GO" id="GO:0004633">
    <property type="term" value="F:phosphopantothenoylcysteine decarboxylase activity"/>
    <property type="evidence" value="ECO:0007669"/>
    <property type="project" value="UniProtKB-UniRule"/>
</dbReference>
<dbReference type="RefSeq" id="WP_024331679.1">
    <property type="nucleotide sequence ID" value="NZ_JASOXK010000006.1"/>
</dbReference>
<comment type="cofactor">
    <cofactor evidence="3">
        <name>FMN</name>
        <dbReference type="ChEBI" id="CHEBI:58210"/>
    </cofactor>
    <text evidence="3">Binds 1 FMN per subunit.</text>
</comment>
<reference evidence="7 8" key="1">
    <citation type="submission" date="2017-12" db="EMBL/GenBank/DDBJ databases">
        <title>Phylogenetic diversity of female urinary microbiome.</title>
        <authorList>
            <person name="Thomas-White K."/>
            <person name="Wolfe A.J."/>
        </authorList>
    </citation>
    <scope>NUCLEOTIDE SEQUENCE [LARGE SCALE GENOMIC DNA]</scope>
    <source>
        <strain evidence="7 8">UMB0402</strain>
    </source>
</reference>
<comment type="similarity">
    <text evidence="3 4">In the N-terminal section; belongs to the HFCD (homo-oligomeric flavin containing Cys decarboxylase) superfamily.</text>
</comment>
<dbReference type="EMBL" id="PKKO01000005">
    <property type="protein sequence ID" value="PKY71862.1"/>
    <property type="molecule type" value="Genomic_DNA"/>
</dbReference>
<keyword evidence="8" id="KW-1185">Reference proteome</keyword>
<feature type="region of interest" description="Phosphopantothenoylcysteine decarboxylase" evidence="3">
    <location>
        <begin position="1"/>
        <end position="183"/>
    </location>
</feature>
<keyword evidence="3 4" id="KW-0288">FMN</keyword>
<name>A0A2I1IL97_9ACTO</name>
<evidence type="ECO:0000259" key="5">
    <source>
        <dbReference type="Pfam" id="PF02441"/>
    </source>
</evidence>
<dbReference type="GO" id="GO:0015941">
    <property type="term" value="P:pantothenate catabolic process"/>
    <property type="evidence" value="ECO:0007669"/>
    <property type="project" value="InterPro"/>
</dbReference>
<dbReference type="InterPro" id="IPR005252">
    <property type="entry name" value="CoaBC"/>
</dbReference>
<evidence type="ECO:0000256" key="3">
    <source>
        <dbReference type="HAMAP-Rule" id="MF_02225"/>
    </source>
</evidence>
<dbReference type="SUPFAM" id="SSF102645">
    <property type="entry name" value="CoaB-like"/>
    <property type="match status" value="1"/>
</dbReference>
<comment type="caution">
    <text evidence="7">The sequence shown here is derived from an EMBL/GenBank/DDBJ whole genome shotgun (WGS) entry which is preliminary data.</text>
</comment>
<dbReference type="InterPro" id="IPR036551">
    <property type="entry name" value="Flavin_trans-like"/>
</dbReference>
<comment type="function">
    <text evidence="4">Catalyzes two steps in the biosynthesis of coenzyme A. In the first step cysteine is conjugated to 4'-phosphopantothenate to form 4-phosphopantothenoylcysteine, in the latter compound is decarboxylated to form 4'-phosphopantotheine.</text>
</comment>
<comment type="catalytic activity">
    <reaction evidence="3 4">
        <text>N-[(R)-4-phosphopantothenoyl]-L-cysteine + H(+) = (R)-4'-phosphopantetheine + CO2</text>
        <dbReference type="Rhea" id="RHEA:16793"/>
        <dbReference type="ChEBI" id="CHEBI:15378"/>
        <dbReference type="ChEBI" id="CHEBI:16526"/>
        <dbReference type="ChEBI" id="CHEBI:59458"/>
        <dbReference type="ChEBI" id="CHEBI:61723"/>
        <dbReference type="EC" id="4.1.1.36"/>
    </reaction>
</comment>
<comment type="cofactor">
    <cofactor evidence="3">
        <name>Mg(2+)</name>
        <dbReference type="ChEBI" id="CHEBI:18420"/>
    </cofactor>
</comment>
<feature type="binding site" evidence="3">
    <location>
        <position position="273"/>
    </location>
    <ligand>
        <name>CTP</name>
        <dbReference type="ChEBI" id="CHEBI:37563"/>
    </ligand>
</feature>
<evidence type="ECO:0000313" key="8">
    <source>
        <dbReference type="Proteomes" id="UP000235122"/>
    </source>
</evidence>
<keyword evidence="1 3" id="KW-0210">Decarboxylase</keyword>
<dbReference type="GO" id="GO:0015937">
    <property type="term" value="P:coenzyme A biosynthetic process"/>
    <property type="evidence" value="ECO:0007669"/>
    <property type="project" value="UniProtKB-UniRule"/>
</dbReference>
<comment type="similarity">
    <text evidence="3 4">In the C-terminal section; belongs to the PPC synthetase family.</text>
</comment>
<dbReference type="UniPathway" id="UPA00241">
    <property type="reaction ID" value="UER00353"/>
</dbReference>
<dbReference type="AlphaFoldDB" id="A0A2I1IL97"/>
<organism evidence="7 8">
    <name type="scientific">Winkia neuii</name>
    <dbReference type="NCBI Taxonomy" id="33007"/>
    <lineage>
        <taxon>Bacteria</taxon>
        <taxon>Bacillati</taxon>
        <taxon>Actinomycetota</taxon>
        <taxon>Actinomycetes</taxon>
        <taxon>Actinomycetales</taxon>
        <taxon>Actinomycetaceae</taxon>
        <taxon>Winkia</taxon>
    </lineage>
</organism>
<keyword evidence="3" id="KW-0479">Metal-binding</keyword>
<dbReference type="GeneID" id="35866927"/>
<keyword evidence="3 4" id="KW-0285">Flavoprotein</keyword>
<evidence type="ECO:0000313" key="7">
    <source>
        <dbReference type="EMBL" id="PKY71862.1"/>
    </source>
</evidence>
<feature type="binding site" evidence="3">
    <location>
        <position position="340"/>
    </location>
    <ligand>
        <name>CTP</name>
        <dbReference type="ChEBI" id="CHEBI:37563"/>
    </ligand>
</feature>
<comment type="pathway">
    <text evidence="3 4">Cofactor biosynthesis; coenzyme A biosynthesis; CoA from (R)-pantothenate: step 2/5.</text>
</comment>
<keyword evidence="2 3" id="KW-0456">Lyase</keyword>
<feature type="binding site" evidence="3">
    <location>
        <position position="336"/>
    </location>
    <ligand>
        <name>CTP</name>
        <dbReference type="ChEBI" id="CHEBI:37563"/>
    </ligand>
</feature>
<comment type="caution">
    <text evidence="3">Lacks conserved residue(s) required for the propagation of feature annotation.</text>
</comment>
<dbReference type="EC" id="4.1.1.36" evidence="3"/>
<accession>A0A2I1IL97</accession>
<keyword evidence="3 4" id="KW-0436">Ligase</keyword>
<keyword evidence="3" id="KW-0511">Multifunctional enzyme</keyword>
<evidence type="ECO:0000259" key="6">
    <source>
        <dbReference type="Pfam" id="PF04127"/>
    </source>
</evidence>
<dbReference type="Pfam" id="PF04127">
    <property type="entry name" value="DFP"/>
    <property type="match status" value="1"/>
</dbReference>
<comment type="function">
    <text evidence="3">Catalyzes two sequential steps in the biosynthesis of coenzyme A. In the first step cysteine is conjugated to 4'-phosphopantothenate to form 4-phosphopantothenoylcysteine. In the second step the latter compound is decarboxylated to form 4'-phosphopantotheine.</text>
</comment>
<gene>
    <name evidence="3 7" type="primary">coaBC</name>
    <name evidence="7" type="ORF">CYJ19_09085</name>
</gene>
<comment type="pathway">
    <text evidence="3 4">Cofactor biosynthesis; coenzyme A biosynthesis; CoA from (R)-pantothenate: step 3/5.</text>
</comment>
<evidence type="ECO:0000256" key="4">
    <source>
        <dbReference type="RuleBase" id="RU364078"/>
    </source>
</evidence>